<dbReference type="GO" id="GO:0032259">
    <property type="term" value="P:methylation"/>
    <property type="evidence" value="ECO:0007669"/>
    <property type="project" value="UniProtKB-KW"/>
</dbReference>
<dbReference type="PROSITE" id="PS51143">
    <property type="entry name" value="MT_A70"/>
    <property type="match status" value="1"/>
</dbReference>
<evidence type="ECO:0000256" key="4">
    <source>
        <dbReference type="PROSITE-ProRule" id="PRU00489"/>
    </source>
</evidence>
<dbReference type="EMBL" id="WKPO01000026">
    <property type="protein sequence ID" value="MSB50174.1"/>
    <property type="molecule type" value="Genomic_DNA"/>
</dbReference>
<evidence type="ECO:0008006" key="7">
    <source>
        <dbReference type="Google" id="ProtNLM"/>
    </source>
</evidence>
<evidence type="ECO:0000256" key="3">
    <source>
        <dbReference type="ARBA" id="ARBA00022691"/>
    </source>
</evidence>
<dbReference type="Proteomes" id="UP000429811">
    <property type="component" value="Unassembled WGS sequence"/>
</dbReference>
<dbReference type="Pfam" id="PF05063">
    <property type="entry name" value="MT-A70"/>
    <property type="match status" value="1"/>
</dbReference>
<comment type="caution">
    <text evidence="5">The sequence shown here is derived from an EMBL/GenBank/DDBJ whole genome shotgun (WGS) entry which is preliminary data.</text>
</comment>
<keyword evidence="3" id="KW-0949">S-adenosyl-L-methionine</keyword>
<evidence type="ECO:0000313" key="6">
    <source>
        <dbReference type="Proteomes" id="UP000429811"/>
    </source>
</evidence>
<accession>A0A6I2RSM4</accession>
<reference evidence="5 6" key="1">
    <citation type="journal article" date="2019" name="Nat. Med.">
        <title>A library of human gut bacterial isolates paired with longitudinal multiomics data enables mechanistic microbiome research.</title>
        <authorList>
            <person name="Poyet M."/>
            <person name="Groussin M."/>
            <person name="Gibbons S.M."/>
            <person name="Avila-Pacheco J."/>
            <person name="Jiang X."/>
            <person name="Kearney S.M."/>
            <person name="Perrotta A.R."/>
            <person name="Berdy B."/>
            <person name="Zhao S."/>
            <person name="Lieberman T.D."/>
            <person name="Swanson P.K."/>
            <person name="Smith M."/>
            <person name="Roesemann S."/>
            <person name="Alexander J.E."/>
            <person name="Rich S.A."/>
            <person name="Livny J."/>
            <person name="Vlamakis H."/>
            <person name="Clish C."/>
            <person name="Bullock K."/>
            <person name="Deik A."/>
            <person name="Scott J."/>
            <person name="Pierce K.A."/>
            <person name="Xavier R.J."/>
            <person name="Alm E.J."/>
        </authorList>
    </citation>
    <scope>NUCLEOTIDE SEQUENCE [LARGE SCALE GENOMIC DNA]</scope>
    <source>
        <strain evidence="5 6">BIOML-A5</strain>
    </source>
</reference>
<evidence type="ECO:0000256" key="1">
    <source>
        <dbReference type="ARBA" id="ARBA00022603"/>
    </source>
</evidence>
<dbReference type="PANTHER" id="PTHR12829:SF7">
    <property type="entry name" value="N6-ADENOSINE-METHYLTRANSFERASE CATALYTIC SUBUNIT"/>
    <property type="match status" value="1"/>
</dbReference>
<gene>
    <name evidence="5" type="ORF">GKE90_15940</name>
</gene>
<dbReference type="PANTHER" id="PTHR12829">
    <property type="entry name" value="N6-ADENOSINE-METHYLTRANSFERASE"/>
    <property type="match status" value="1"/>
</dbReference>
<proteinExistence type="inferred from homology"/>
<protein>
    <recommendedName>
        <fullName evidence="7">Adenine methyltransferase</fullName>
    </recommendedName>
</protein>
<dbReference type="InterPro" id="IPR029063">
    <property type="entry name" value="SAM-dependent_MTases_sf"/>
</dbReference>
<evidence type="ECO:0000313" key="5">
    <source>
        <dbReference type="EMBL" id="MSB50174.1"/>
    </source>
</evidence>
<dbReference type="AlphaFoldDB" id="A0A6I2RSM4"/>
<dbReference type="GO" id="GO:0008168">
    <property type="term" value="F:methyltransferase activity"/>
    <property type="evidence" value="ECO:0007669"/>
    <property type="project" value="UniProtKB-KW"/>
</dbReference>
<dbReference type="RefSeq" id="WP_154274498.1">
    <property type="nucleotide sequence ID" value="NZ_WKPO01000026.1"/>
</dbReference>
<keyword evidence="2" id="KW-0808">Transferase</keyword>
<dbReference type="SUPFAM" id="SSF53335">
    <property type="entry name" value="S-adenosyl-L-methionine-dependent methyltransferases"/>
    <property type="match status" value="1"/>
</dbReference>
<keyword evidence="1" id="KW-0489">Methyltransferase</keyword>
<comment type="similarity">
    <text evidence="4">Belongs to the MT-A70-like family.</text>
</comment>
<evidence type="ECO:0000256" key="2">
    <source>
        <dbReference type="ARBA" id="ARBA00022679"/>
    </source>
</evidence>
<sequence>MRVDITSTRKKYRVIYADPPWKFSSKEATGKNRGGGVKTTNYKPLERIYPTMSIEALKGLDVGRIAHRDAALFMWATDAHIPDALELYRAWGFRYVTVAFVWSKKTINGKTVSNLAPWTLKNCELCLMGTRGRMVQYKQRNNVPQLVEAVRTRHSEKPEEVRRSIEALFGDVPRIELFARRRSPGWDYWGNEV</sequence>
<dbReference type="InterPro" id="IPR007757">
    <property type="entry name" value="MT-A70-like"/>
</dbReference>
<name>A0A6I2RSM4_FLAPL</name>
<organism evidence="5 6">
    <name type="scientific">Flavonifractor plautii</name>
    <name type="common">Fusobacterium plautii</name>
    <dbReference type="NCBI Taxonomy" id="292800"/>
    <lineage>
        <taxon>Bacteria</taxon>
        <taxon>Bacillati</taxon>
        <taxon>Bacillota</taxon>
        <taxon>Clostridia</taxon>
        <taxon>Eubacteriales</taxon>
        <taxon>Oscillospiraceae</taxon>
        <taxon>Flavonifractor</taxon>
    </lineage>
</organism>